<keyword evidence="4" id="KW-1185">Reference proteome</keyword>
<dbReference type="EMBL" id="AP014924">
    <property type="protein sequence ID" value="BAS26025.1"/>
    <property type="molecule type" value="Genomic_DNA"/>
</dbReference>
<dbReference type="RefSeq" id="WP_144440254.1">
    <property type="nucleotide sequence ID" value="NZ_AP014924.1"/>
</dbReference>
<dbReference type="SUPFAM" id="SSF52980">
    <property type="entry name" value="Restriction endonuclease-like"/>
    <property type="match status" value="1"/>
</dbReference>
<feature type="region of interest" description="Disordered" evidence="1">
    <location>
        <begin position="1"/>
        <end position="68"/>
    </location>
</feature>
<organism evidence="3 4">
    <name type="scientific">Limnochorda pilosa</name>
    <dbReference type="NCBI Taxonomy" id="1555112"/>
    <lineage>
        <taxon>Bacteria</taxon>
        <taxon>Bacillati</taxon>
        <taxon>Bacillota</taxon>
        <taxon>Limnochordia</taxon>
        <taxon>Limnochordales</taxon>
        <taxon>Limnochordaceae</taxon>
        <taxon>Limnochorda</taxon>
    </lineage>
</organism>
<proteinExistence type="predicted"/>
<evidence type="ECO:0000259" key="2">
    <source>
        <dbReference type="Pfam" id="PF04480"/>
    </source>
</evidence>
<evidence type="ECO:0000256" key="1">
    <source>
        <dbReference type="SAM" id="MobiDB-lite"/>
    </source>
</evidence>
<dbReference type="Pfam" id="PF04480">
    <property type="entry name" value="DUF559"/>
    <property type="match status" value="1"/>
</dbReference>
<dbReference type="PANTHER" id="PTHR38590:SF1">
    <property type="entry name" value="BLL0828 PROTEIN"/>
    <property type="match status" value="1"/>
</dbReference>
<feature type="compositionally biased region" description="Basic and acidic residues" evidence="1">
    <location>
        <begin position="1"/>
        <end position="20"/>
    </location>
</feature>
<reference evidence="4" key="2">
    <citation type="journal article" date="2016" name="Int. J. Syst. Evol. Microbiol.">
        <title>Complete genome sequence and cell structure of Limnochorda pilosa, a Gram-negative spore-former within the phylum Firmicutes.</title>
        <authorList>
            <person name="Watanabe M."/>
            <person name="Kojima H."/>
            <person name="Fukui M."/>
        </authorList>
    </citation>
    <scope>NUCLEOTIDE SEQUENCE [LARGE SCALE GENOMIC DNA]</scope>
    <source>
        <strain evidence="4">HC45</strain>
    </source>
</reference>
<gene>
    <name evidence="3" type="ORF">LIP_0168</name>
</gene>
<reference evidence="4" key="1">
    <citation type="submission" date="2015-07" db="EMBL/GenBank/DDBJ databases">
        <title>Complete genome sequence and phylogenetic analysis of Limnochorda pilosa.</title>
        <authorList>
            <person name="Watanabe M."/>
            <person name="Kojima H."/>
            <person name="Fukui M."/>
        </authorList>
    </citation>
    <scope>NUCLEOTIDE SEQUENCE [LARGE SCALE GENOMIC DNA]</scope>
    <source>
        <strain evidence="4">HC45</strain>
    </source>
</reference>
<accession>A0A0K2SG05</accession>
<protein>
    <recommendedName>
        <fullName evidence="2">DUF559 domain-containing protein</fullName>
    </recommendedName>
</protein>
<sequence length="165" mass="19099">MANTKRERARLQRWAEREAWRAPGGREGARGMHEPGGLEYLAGEDPRAPARASRGPVPHGRVWDHQSRSPFEDELARALRRAGVSGFEQNARLGPWELDFVWRREKLAVEVDGFTHLSNERRELDRRKELVLAEQGYRLLRFQNQEVRARPAACVRRIREALRGS</sequence>
<name>A0A0K2SG05_LIMPI</name>
<dbReference type="STRING" id="1555112.LIP_0168"/>
<dbReference type="InterPro" id="IPR007569">
    <property type="entry name" value="DUF559"/>
</dbReference>
<dbReference type="InterPro" id="IPR011335">
    <property type="entry name" value="Restrct_endonuc-II-like"/>
</dbReference>
<dbReference type="OrthoDB" id="9798754at2"/>
<dbReference type="Proteomes" id="UP000065807">
    <property type="component" value="Chromosome"/>
</dbReference>
<dbReference type="InterPro" id="IPR047216">
    <property type="entry name" value="Endonuclease_DUF559_bact"/>
</dbReference>
<dbReference type="KEGG" id="lpil:LIP_0168"/>
<evidence type="ECO:0000313" key="3">
    <source>
        <dbReference type="EMBL" id="BAS26025.1"/>
    </source>
</evidence>
<feature type="domain" description="DUF559" evidence="2">
    <location>
        <begin position="69"/>
        <end position="162"/>
    </location>
</feature>
<evidence type="ECO:0000313" key="4">
    <source>
        <dbReference type="Proteomes" id="UP000065807"/>
    </source>
</evidence>
<dbReference type="AlphaFoldDB" id="A0A0K2SG05"/>
<dbReference type="Gene3D" id="3.40.960.10">
    <property type="entry name" value="VSR Endonuclease"/>
    <property type="match status" value="1"/>
</dbReference>
<dbReference type="PANTHER" id="PTHR38590">
    <property type="entry name" value="BLL0828 PROTEIN"/>
    <property type="match status" value="1"/>
</dbReference>